<dbReference type="AlphaFoldDB" id="A0A132PMU9"/>
<comment type="caution">
    <text evidence="6">The sequence shown here is derived from an EMBL/GenBank/DDBJ whole genome shotgun (WGS) entry which is preliminary data.</text>
</comment>
<dbReference type="SUPFAM" id="SSF46689">
    <property type="entry name" value="Homeodomain-like"/>
    <property type="match status" value="1"/>
</dbReference>
<dbReference type="PATRIC" id="fig|59750.3.peg.6603"/>
<dbReference type="GO" id="GO:0000976">
    <property type="term" value="F:transcription cis-regulatory region binding"/>
    <property type="evidence" value="ECO:0007669"/>
    <property type="project" value="TreeGrafter"/>
</dbReference>
<evidence type="ECO:0000256" key="2">
    <source>
        <dbReference type="ARBA" id="ARBA00023125"/>
    </source>
</evidence>
<accession>A0A132PMU9</accession>
<protein>
    <submittedName>
        <fullName evidence="6">TetR family transcriptional regulator</fullName>
    </submittedName>
</protein>
<evidence type="ECO:0000256" key="4">
    <source>
        <dbReference type="PROSITE-ProRule" id="PRU00335"/>
    </source>
</evidence>
<keyword evidence="3" id="KW-0804">Transcription</keyword>
<dbReference type="EMBL" id="LGTW01000007">
    <property type="protein sequence ID" value="KWX23633.1"/>
    <property type="molecule type" value="Genomic_DNA"/>
</dbReference>
<reference evidence="6 7" key="1">
    <citation type="submission" date="2015-07" db="EMBL/GenBank/DDBJ databases">
        <title>A draft genome sequence of Mycobacterium wolinskyi.</title>
        <authorList>
            <person name="de Man T.J."/>
            <person name="Perry K.A."/>
            <person name="Coulliette A.D."/>
            <person name="Jensen B."/>
            <person name="Toney N.C."/>
            <person name="Limbago B.M."/>
            <person name="Noble-Wang J."/>
        </authorList>
    </citation>
    <scope>NUCLEOTIDE SEQUENCE [LARGE SCALE GENOMIC DNA]</scope>
    <source>
        <strain evidence="6 7">CDC_01</strain>
    </source>
</reference>
<dbReference type="PRINTS" id="PR00455">
    <property type="entry name" value="HTHTETR"/>
</dbReference>
<evidence type="ECO:0000256" key="3">
    <source>
        <dbReference type="ARBA" id="ARBA00023163"/>
    </source>
</evidence>
<keyword evidence="2 4" id="KW-0238">DNA-binding</keyword>
<dbReference type="Gene3D" id="1.10.357.10">
    <property type="entry name" value="Tetracycline Repressor, domain 2"/>
    <property type="match status" value="1"/>
</dbReference>
<dbReference type="PROSITE" id="PS50977">
    <property type="entry name" value="HTH_TETR_2"/>
    <property type="match status" value="1"/>
</dbReference>
<dbReference type="InterPro" id="IPR049513">
    <property type="entry name" value="TetR_C_40"/>
</dbReference>
<gene>
    <name evidence="6" type="ORF">AFM11_12565</name>
</gene>
<sequence length="234" mass="25487">MDVPERDPETPDAPVNRLQKRKLKTRSALIRAAQRFIAEGRLNVPILDITQAADVGMGSFYNHFSSKEELFDAAVADALDNLGALLDGFTGSMEDPAEAFAVNFRLTGRLFRSRPEEAALLLANGGSLILSDRGLSPRALRDIAAAIERHRFTIADAELGLAIAGGMLVGLTTLLRERPQRDTDATVDEVTERLLRTLGMTPHQARAMCRKPLPVISALHDPPADWPTPMSPDA</sequence>
<proteinExistence type="predicted"/>
<dbReference type="InterPro" id="IPR050109">
    <property type="entry name" value="HTH-type_TetR-like_transc_reg"/>
</dbReference>
<dbReference type="Pfam" id="PF00440">
    <property type="entry name" value="TetR_N"/>
    <property type="match status" value="1"/>
</dbReference>
<dbReference type="PANTHER" id="PTHR30055">
    <property type="entry name" value="HTH-TYPE TRANSCRIPTIONAL REGULATOR RUTR"/>
    <property type="match status" value="1"/>
</dbReference>
<evidence type="ECO:0000256" key="1">
    <source>
        <dbReference type="ARBA" id="ARBA00023015"/>
    </source>
</evidence>
<dbReference type="PANTHER" id="PTHR30055:SF234">
    <property type="entry name" value="HTH-TYPE TRANSCRIPTIONAL REGULATOR BETI"/>
    <property type="match status" value="1"/>
</dbReference>
<evidence type="ECO:0000313" key="6">
    <source>
        <dbReference type="EMBL" id="KWX23633.1"/>
    </source>
</evidence>
<dbReference type="GO" id="GO:0003700">
    <property type="term" value="F:DNA-binding transcription factor activity"/>
    <property type="evidence" value="ECO:0007669"/>
    <property type="project" value="TreeGrafter"/>
</dbReference>
<keyword evidence="1" id="KW-0805">Transcription regulation</keyword>
<dbReference type="RefSeq" id="WP_067848962.1">
    <property type="nucleotide sequence ID" value="NZ_LGTW01000007.1"/>
</dbReference>
<evidence type="ECO:0000259" key="5">
    <source>
        <dbReference type="PROSITE" id="PS50977"/>
    </source>
</evidence>
<dbReference type="InterPro" id="IPR001647">
    <property type="entry name" value="HTH_TetR"/>
</dbReference>
<dbReference type="STRING" id="59750.AWC31_02825"/>
<dbReference type="InterPro" id="IPR009057">
    <property type="entry name" value="Homeodomain-like_sf"/>
</dbReference>
<name>A0A132PMU9_9MYCO</name>
<feature type="DNA-binding region" description="H-T-H motif" evidence="4">
    <location>
        <begin position="45"/>
        <end position="64"/>
    </location>
</feature>
<dbReference type="Proteomes" id="UP000070612">
    <property type="component" value="Unassembled WGS sequence"/>
</dbReference>
<evidence type="ECO:0000313" key="7">
    <source>
        <dbReference type="Proteomes" id="UP000070612"/>
    </source>
</evidence>
<organism evidence="6 7">
    <name type="scientific">Mycolicibacterium wolinskyi</name>
    <dbReference type="NCBI Taxonomy" id="59750"/>
    <lineage>
        <taxon>Bacteria</taxon>
        <taxon>Bacillati</taxon>
        <taxon>Actinomycetota</taxon>
        <taxon>Actinomycetes</taxon>
        <taxon>Mycobacteriales</taxon>
        <taxon>Mycobacteriaceae</taxon>
        <taxon>Mycolicibacterium</taxon>
    </lineage>
</organism>
<feature type="domain" description="HTH tetR-type" evidence="5">
    <location>
        <begin position="23"/>
        <end position="82"/>
    </location>
</feature>
<dbReference type="Pfam" id="PF21306">
    <property type="entry name" value="TetR_C_40"/>
    <property type="match status" value="1"/>
</dbReference>
<keyword evidence="7" id="KW-1185">Reference proteome</keyword>